<dbReference type="Gene3D" id="3.40.50.300">
    <property type="entry name" value="P-loop containing nucleotide triphosphate hydrolases"/>
    <property type="match status" value="2"/>
</dbReference>
<keyword evidence="3" id="KW-1185">Reference proteome</keyword>
<evidence type="ECO:0000259" key="1">
    <source>
        <dbReference type="Pfam" id="PF13304"/>
    </source>
</evidence>
<dbReference type="CDD" id="cd00267">
    <property type="entry name" value="ABC_ATPase"/>
    <property type="match status" value="1"/>
</dbReference>
<dbReference type="SUPFAM" id="SSF52540">
    <property type="entry name" value="P-loop containing nucleoside triphosphate hydrolases"/>
    <property type="match status" value="1"/>
</dbReference>
<proteinExistence type="predicted"/>
<dbReference type="PANTHER" id="PTHR32182:SF22">
    <property type="entry name" value="ATP-DEPENDENT ENDONUCLEASE, OLD FAMILY-RELATED"/>
    <property type="match status" value="1"/>
</dbReference>
<sequence>MRGAVSRISVEGFKSIRELKDFDLGEVNVIVGANGSGKSNFIQIFRLLMAMTRKNLQKFVRENGGADNFLHNGPRQTSSIRMAFEFASLSDSAQGPNAYRLELAPTVDETFLVSEERKYVTSSWRSYGGPSSESRLFDERGETSLSGKSPGVGHYVYEAIASWMVYHFHDTSSTAPMRRSEIVEDNRILRSDGANIAPFLLGLKNSDDHRALYREIVEATRLILPFFDDFLLDAVTMGEAEKVRLSWSQRGSDFPMQPYHFSDGSIRFICLATALLQPRPPSTIVIDEPELGLHPEAIRVLGELIRDGAERTQIIVATQSPLLIDQFSVEEVVVVNRKEGQSLFERLDRDAFSRWLEEYSLGDLWVRNVIQGGSNHE</sequence>
<dbReference type="GO" id="GO:0005524">
    <property type="term" value="F:ATP binding"/>
    <property type="evidence" value="ECO:0007669"/>
    <property type="project" value="InterPro"/>
</dbReference>
<dbReference type="InterPro" id="IPR014555">
    <property type="entry name" value="RecF-like"/>
</dbReference>
<dbReference type="RefSeq" id="WP_274373265.1">
    <property type="nucleotide sequence ID" value="NZ_CP072943.1"/>
</dbReference>
<dbReference type="AlphaFoldDB" id="A0A9Q7ABN1"/>
<dbReference type="InterPro" id="IPR003959">
    <property type="entry name" value="ATPase_AAA_core"/>
</dbReference>
<evidence type="ECO:0000313" key="3">
    <source>
        <dbReference type="Proteomes" id="UP000671879"/>
    </source>
</evidence>
<dbReference type="PIRSF" id="PIRSF029347">
    <property type="entry name" value="RecF"/>
    <property type="match status" value="1"/>
</dbReference>
<dbReference type="KEGG" id="aram:KAR29_12200"/>
<dbReference type="PANTHER" id="PTHR32182">
    <property type="entry name" value="DNA REPLICATION AND REPAIR PROTEIN RECF"/>
    <property type="match status" value="1"/>
</dbReference>
<organism evidence="2 3">
    <name type="scientific">Aminithiophilus ramosus</name>
    <dbReference type="NCBI Taxonomy" id="3029084"/>
    <lineage>
        <taxon>Bacteria</taxon>
        <taxon>Thermotogati</taxon>
        <taxon>Synergistota</taxon>
        <taxon>Synergistia</taxon>
        <taxon>Synergistales</taxon>
        <taxon>Aminithiophilaceae</taxon>
        <taxon>Aminithiophilus</taxon>
    </lineage>
</organism>
<dbReference type="Proteomes" id="UP000671879">
    <property type="component" value="Chromosome"/>
</dbReference>
<dbReference type="InterPro" id="IPR027417">
    <property type="entry name" value="P-loop_NTPase"/>
</dbReference>
<gene>
    <name evidence="2" type="ORF">KAR29_12200</name>
</gene>
<feature type="domain" description="ATPase AAA-type core" evidence="1">
    <location>
        <begin position="27"/>
        <end position="325"/>
    </location>
</feature>
<dbReference type="GO" id="GO:0006302">
    <property type="term" value="P:double-strand break repair"/>
    <property type="evidence" value="ECO:0007669"/>
    <property type="project" value="TreeGrafter"/>
</dbReference>
<evidence type="ECO:0000313" key="2">
    <source>
        <dbReference type="EMBL" id="QTX32058.1"/>
    </source>
</evidence>
<dbReference type="GO" id="GO:0000731">
    <property type="term" value="P:DNA synthesis involved in DNA repair"/>
    <property type="evidence" value="ECO:0007669"/>
    <property type="project" value="TreeGrafter"/>
</dbReference>
<protein>
    <submittedName>
        <fullName evidence="2">AAA family ATPase</fullName>
    </submittedName>
</protein>
<name>A0A9Q7ABN1_9BACT</name>
<dbReference type="Pfam" id="PF13304">
    <property type="entry name" value="AAA_21"/>
    <property type="match status" value="1"/>
</dbReference>
<reference evidence="3" key="1">
    <citation type="submission" date="2021-04" db="EMBL/GenBank/DDBJ databases">
        <title>A novel Synergistetes isolate from a pyrite-forming mixed culture.</title>
        <authorList>
            <person name="Bunk B."/>
            <person name="Sproer C."/>
            <person name="Spring S."/>
            <person name="Pester M."/>
        </authorList>
    </citation>
    <scope>NUCLEOTIDE SEQUENCE [LARGE SCALE GENOMIC DNA]</scope>
    <source>
        <strain evidence="3">J.5.4.2-T.3.5.2</strain>
    </source>
</reference>
<dbReference type="EMBL" id="CP072943">
    <property type="protein sequence ID" value="QTX32058.1"/>
    <property type="molecule type" value="Genomic_DNA"/>
</dbReference>
<accession>A0A9Q7ABN1</accession>
<dbReference type="GO" id="GO:0016887">
    <property type="term" value="F:ATP hydrolysis activity"/>
    <property type="evidence" value="ECO:0007669"/>
    <property type="project" value="InterPro"/>
</dbReference>